<dbReference type="AlphaFoldDB" id="A0AAQ3L8P3"/>
<proteinExistence type="predicted"/>
<name>A0AAQ3L8P3_9LILI</name>
<reference evidence="1 2" key="1">
    <citation type="submission" date="2023-10" db="EMBL/GenBank/DDBJ databases">
        <title>Chromosome-scale genome assembly provides insights into flower coloration mechanisms of Canna indica.</title>
        <authorList>
            <person name="Li C."/>
        </authorList>
    </citation>
    <scope>NUCLEOTIDE SEQUENCE [LARGE SCALE GENOMIC DNA]</scope>
    <source>
        <tissue evidence="1">Flower</tissue>
    </source>
</reference>
<dbReference type="EMBL" id="CP136898">
    <property type="protein sequence ID" value="WOL20396.1"/>
    <property type="molecule type" value="Genomic_DNA"/>
</dbReference>
<evidence type="ECO:0000313" key="2">
    <source>
        <dbReference type="Proteomes" id="UP001327560"/>
    </source>
</evidence>
<sequence length="99" mass="11336">MGARLVSAMAATQTTSQRHIRLLNWCSSTRSRSRGTVYHALWYGSVSVLVRYQCLKEVWLKASMQKQKKIIFFGRYVFFVSARAVYRYGTVSVHTGTGH</sequence>
<organism evidence="1 2">
    <name type="scientific">Canna indica</name>
    <name type="common">Indian-shot</name>
    <dbReference type="NCBI Taxonomy" id="4628"/>
    <lineage>
        <taxon>Eukaryota</taxon>
        <taxon>Viridiplantae</taxon>
        <taxon>Streptophyta</taxon>
        <taxon>Embryophyta</taxon>
        <taxon>Tracheophyta</taxon>
        <taxon>Spermatophyta</taxon>
        <taxon>Magnoliopsida</taxon>
        <taxon>Liliopsida</taxon>
        <taxon>Zingiberales</taxon>
        <taxon>Cannaceae</taxon>
        <taxon>Canna</taxon>
    </lineage>
</organism>
<evidence type="ECO:0000313" key="1">
    <source>
        <dbReference type="EMBL" id="WOL20396.1"/>
    </source>
</evidence>
<protein>
    <submittedName>
        <fullName evidence="1">Uncharacterized protein</fullName>
    </submittedName>
</protein>
<keyword evidence="2" id="KW-1185">Reference proteome</keyword>
<gene>
    <name evidence="1" type="ORF">Cni_G29201</name>
</gene>
<accession>A0AAQ3L8P3</accession>
<dbReference type="Proteomes" id="UP001327560">
    <property type="component" value="Chromosome 9"/>
</dbReference>